<evidence type="ECO:0000256" key="1">
    <source>
        <dbReference type="SAM" id="SignalP"/>
    </source>
</evidence>
<keyword evidence="1" id="KW-0732">Signal</keyword>
<feature type="chain" id="PRO_5043708111" evidence="1">
    <location>
        <begin position="18"/>
        <end position="191"/>
    </location>
</feature>
<dbReference type="AlphaFoldDB" id="A0AAV4AP46"/>
<reference evidence="2 3" key="1">
    <citation type="journal article" date="2021" name="Elife">
        <title>Chloroplast acquisition without the gene transfer in kleptoplastic sea slugs, Plakobranchus ocellatus.</title>
        <authorList>
            <person name="Maeda T."/>
            <person name="Takahashi S."/>
            <person name="Yoshida T."/>
            <person name="Shimamura S."/>
            <person name="Takaki Y."/>
            <person name="Nagai Y."/>
            <person name="Toyoda A."/>
            <person name="Suzuki Y."/>
            <person name="Arimoto A."/>
            <person name="Ishii H."/>
            <person name="Satoh N."/>
            <person name="Nishiyama T."/>
            <person name="Hasebe M."/>
            <person name="Maruyama T."/>
            <person name="Minagawa J."/>
            <person name="Obokata J."/>
            <person name="Shigenobu S."/>
        </authorList>
    </citation>
    <scope>NUCLEOTIDE SEQUENCE [LARGE SCALE GENOMIC DNA]</scope>
</reference>
<dbReference type="Proteomes" id="UP000735302">
    <property type="component" value="Unassembled WGS sequence"/>
</dbReference>
<name>A0AAV4AP46_9GAST</name>
<feature type="signal peptide" evidence="1">
    <location>
        <begin position="1"/>
        <end position="17"/>
    </location>
</feature>
<dbReference type="EMBL" id="BLXT01004479">
    <property type="protein sequence ID" value="GFO12926.1"/>
    <property type="molecule type" value="Genomic_DNA"/>
</dbReference>
<protein>
    <submittedName>
        <fullName evidence="2">Uncharacterized protein</fullName>
    </submittedName>
</protein>
<evidence type="ECO:0000313" key="2">
    <source>
        <dbReference type="EMBL" id="GFO12926.1"/>
    </source>
</evidence>
<comment type="caution">
    <text evidence="2">The sequence shown here is derived from an EMBL/GenBank/DDBJ whole genome shotgun (WGS) entry which is preliminary data.</text>
</comment>
<accession>A0AAV4AP46</accession>
<organism evidence="2 3">
    <name type="scientific">Plakobranchus ocellatus</name>
    <dbReference type="NCBI Taxonomy" id="259542"/>
    <lineage>
        <taxon>Eukaryota</taxon>
        <taxon>Metazoa</taxon>
        <taxon>Spiralia</taxon>
        <taxon>Lophotrochozoa</taxon>
        <taxon>Mollusca</taxon>
        <taxon>Gastropoda</taxon>
        <taxon>Heterobranchia</taxon>
        <taxon>Euthyneura</taxon>
        <taxon>Panpulmonata</taxon>
        <taxon>Sacoglossa</taxon>
        <taxon>Placobranchoidea</taxon>
        <taxon>Plakobranchidae</taxon>
        <taxon>Plakobranchus</taxon>
    </lineage>
</organism>
<gene>
    <name evidence="2" type="ORF">PoB_003943100</name>
</gene>
<proteinExistence type="predicted"/>
<evidence type="ECO:0000313" key="3">
    <source>
        <dbReference type="Proteomes" id="UP000735302"/>
    </source>
</evidence>
<sequence>MNIFLCLVAVCISTVASDCDSYKNCTRKLMAENYHFLYKTRCDLPRHVKEYRDSHGERINCTRHTEGCNDRAVLDDGRLEAYRSSFLLLPYVEHLILHMHNRCQGNAHLINQVMENKIACYHEGVGQVRECMSDEDICDLVAWSVKCSTDFVRDACGRQLSMIAYSYWVLFIRTKFFFCMYQGYIPYENVY</sequence>
<keyword evidence="3" id="KW-1185">Reference proteome</keyword>